<dbReference type="Pfam" id="PF00015">
    <property type="entry name" value="MCPsignal"/>
    <property type="match status" value="1"/>
</dbReference>
<evidence type="ECO:0000313" key="5">
    <source>
        <dbReference type="EMBL" id="KAB2951534.1"/>
    </source>
</evidence>
<dbReference type="OrthoDB" id="9814866at2"/>
<sequence>MNKILISQQDNGLSDLLSRLTKGTDNLKKALLSINKVSKQTNLLSINSSIEAARAGEVGRGFRIVAEEIKKLADTSAIATQESSKLIEEIHQTSLEVVAVRTEDVAYDTIDKVERNLFERNCDVQAWATFEEIRKCLQDNAPNRFEKATALMKNIIHIYEVYRDLYLTDCNGKIVAAGINQSLIGSDASSEKWFVEPMKSGNVYGSDLFYCNRSKGYSLAYSCPVKDWNGNIIGIFSTRFNWDYIYDILDSARIGRESNLYMVNRKGLIIASKDRSGILQRDLSSLEAVRRSFQGEEQGHTLEANQFGKILIFGFARSRGYNSYLGKDWTVVVEEEFVHRKG</sequence>
<keyword evidence="1 3" id="KW-0807">Transducer</keyword>
<dbReference type="GO" id="GO:0005886">
    <property type="term" value="C:plasma membrane"/>
    <property type="evidence" value="ECO:0007669"/>
    <property type="project" value="UniProtKB-SubCell"/>
</dbReference>
<dbReference type="CDD" id="cd18773">
    <property type="entry name" value="PDC1_HK_sensor"/>
    <property type="match status" value="1"/>
</dbReference>
<dbReference type="Proteomes" id="UP000468766">
    <property type="component" value="Unassembled WGS sequence"/>
</dbReference>
<dbReference type="Gene3D" id="3.30.450.20">
    <property type="entry name" value="PAS domain"/>
    <property type="match status" value="1"/>
</dbReference>
<name>A0A6I0F331_9FIRM</name>
<comment type="caution">
    <text evidence="5">The sequence shown here is derived from an EMBL/GenBank/DDBJ whole genome shotgun (WGS) entry which is preliminary data.</text>
</comment>
<dbReference type="PANTHER" id="PTHR32089:SF112">
    <property type="entry name" value="LYSOZYME-LIKE PROTEIN-RELATED"/>
    <property type="match status" value="1"/>
</dbReference>
<comment type="similarity">
    <text evidence="2">Belongs to the methyl-accepting chemotaxis (MCP) protein family.</text>
</comment>
<dbReference type="GO" id="GO:0007165">
    <property type="term" value="P:signal transduction"/>
    <property type="evidence" value="ECO:0007669"/>
    <property type="project" value="UniProtKB-KW"/>
</dbReference>
<feature type="domain" description="Methyl-accepting transducer" evidence="4">
    <location>
        <begin position="1"/>
        <end position="92"/>
    </location>
</feature>
<evidence type="ECO:0000313" key="6">
    <source>
        <dbReference type="Proteomes" id="UP000468766"/>
    </source>
</evidence>
<dbReference type="Gene3D" id="1.10.287.950">
    <property type="entry name" value="Methyl-accepting chemotaxis protein"/>
    <property type="match status" value="1"/>
</dbReference>
<dbReference type="InterPro" id="IPR004090">
    <property type="entry name" value="Chemotax_Me-accpt_rcpt"/>
</dbReference>
<dbReference type="PANTHER" id="PTHR32089">
    <property type="entry name" value="METHYL-ACCEPTING CHEMOTAXIS PROTEIN MCPB"/>
    <property type="match status" value="1"/>
</dbReference>
<dbReference type="PRINTS" id="PR00260">
    <property type="entry name" value="CHEMTRNSDUCR"/>
</dbReference>
<accession>A0A6I0F331</accession>
<organism evidence="5 6">
    <name type="scientific">Heliorestis acidaminivorans</name>
    <dbReference type="NCBI Taxonomy" id="553427"/>
    <lineage>
        <taxon>Bacteria</taxon>
        <taxon>Bacillati</taxon>
        <taxon>Bacillota</taxon>
        <taxon>Clostridia</taxon>
        <taxon>Eubacteriales</taxon>
        <taxon>Heliobacteriaceae</taxon>
        <taxon>Heliorestis</taxon>
    </lineage>
</organism>
<evidence type="ECO:0000259" key="4">
    <source>
        <dbReference type="PROSITE" id="PS50111"/>
    </source>
</evidence>
<gene>
    <name evidence="5" type="ORF">F9B85_12065</name>
</gene>
<dbReference type="InterPro" id="IPR029151">
    <property type="entry name" value="Sensor-like_sf"/>
</dbReference>
<dbReference type="AlphaFoldDB" id="A0A6I0F331"/>
<dbReference type="PROSITE" id="PS50111">
    <property type="entry name" value="CHEMOTAXIS_TRANSDUC_2"/>
    <property type="match status" value="1"/>
</dbReference>
<dbReference type="RefSeq" id="WP_151621283.1">
    <property type="nucleotide sequence ID" value="NZ_WBXO01000011.1"/>
</dbReference>
<dbReference type="CDD" id="cd18774">
    <property type="entry name" value="PDC2_HK_sensor"/>
    <property type="match status" value="1"/>
</dbReference>
<reference evidence="5 6" key="1">
    <citation type="submission" date="2019-10" db="EMBL/GenBank/DDBJ databases">
        <title>Whole-genome sequence of the extremophile Heliorestis acidaminivorans DSM 24790.</title>
        <authorList>
            <person name="Kyndt J.A."/>
            <person name="Meyer T.E."/>
        </authorList>
    </citation>
    <scope>NUCLEOTIDE SEQUENCE [LARGE SCALE GENOMIC DNA]</scope>
    <source>
        <strain evidence="5 6">DSM 24790</strain>
    </source>
</reference>
<dbReference type="EMBL" id="WBXO01000011">
    <property type="protein sequence ID" value="KAB2951534.1"/>
    <property type="molecule type" value="Genomic_DNA"/>
</dbReference>
<protein>
    <submittedName>
        <fullName evidence="5">Chemotaxis protein</fullName>
    </submittedName>
</protein>
<evidence type="ECO:0000256" key="2">
    <source>
        <dbReference type="ARBA" id="ARBA00029447"/>
    </source>
</evidence>
<dbReference type="GO" id="GO:0004888">
    <property type="term" value="F:transmembrane signaling receptor activity"/>
    <property type="evidence" value="ECO:0007669"/>
    <property type="project" value="InterPro"/>
</dbReference>
<dbReference type="SUPFAM" id="SSF103190">
    <property type="entry name" value="Sensory domain-like"/>
    <property type="match status" value="1"/>
</dbReference>
<keyword evidence="6" id="KW-1185">Reference proteome</keyword>
<dbReference type="SUPFAM" id="SSF58104">
    <property type="entry name" value="Methyl-accepting chemotaxis protein (MCP) signaling domain"/>
    <property type="match status" value="1"/>
</dbReference>
<proteinExistence type="inferred from homology"/>
<evidence type="ECO:0000256" key="1">
    <source>
        <dbReference type="ARBA" id="ARBA00023224"/>
    </source>
</evidence>
<evidence type="ECO:0000256" key="3">
    <source>
        <dbReference type="PROSITE-ProRule" id="PRU00284"/>
    </source>
</evidence>
<dbReference type="GO" id="GO:0006935">
    <property type="term" value="P:chemotaxis"/>
    <property type="evidence" value="ECO:0007669"/>
    <property type="project" value="UniProtKB-KW"/>
</dbReference>
<dbReference type="InterPro" id="IPR004089">
    <property type="entry name" value="MCPsignal_dom"/>
</dbReference>